<evidence type="ECO:0000313" key="1">
    <source>
        <dbReference type="EMBL" id="GIJ63357.1"/>
    </source>
</evidence>
<organism evidence="1 2">
    <name type="scientific">Virgisporangium aurantiacum</name>
    <dbReference type="NCBI Taxonomy" id="175570"/>
    <lineage>
        <taxon>Bacteria</taxon>
        <taxon>Bacillati</taxon>
        <taxon>Actinomycetota</taxon>
        <taxon>Actinomycetes</taxon>
        <taxon>Micromonosporales</taxon>
        <taxon>Micromonosporaceae</taxon>
        <taxon>Virgisporangium</taxon>
    </lineage>
</organism>
<keyword evidence="2" id="KW-1185">Reference proteome</keyword>
<dbReference type="Proteomes" id="UP000612585">
    <property type="component" value="Unassembled WGS sequence"/>
</dbReference>
<name>A0A8J4E935_9ACTN</name>
<sequence>MLYFARCPNWREAGRRVRTALDRTGHPDTAVTFVPVETDAEAAALGLRGSPTITVDGEDLFPAGPPPIGLSCRIYSTSHGPAGMPDHADLIAALRERGTP</sequence>
<evidence type="ECO:0000313" key="2">
    <source>
        <dbReference type="Proteomes" id="UP000612585"/>
    </source>
</evidence>
<reference evidence="1" key="1">
    <citation type="submission" date="2021-01" db="EMBL/GenBank/DDBJ databases">
        <title>Whole genome shotgun sequence of Virgisporangium aurantiacum NBRC 16421.</title>
        <authorList>
            <person name="Komaki H."/>
            <person name="Tamura T."/>
        </authorList>
    </citation>
    <scope>NUCLEOTIDE SEQUENCE</scope>
    <source>
        <strain evidence="1">NBRC 16421</strain>
    </source>
</reference>
<evidence type="ECO:0008006" key="3">
    <source>
        <dbReference type="Google" id="ProtNLM"/>
    </source>
</evidence>
<dbReference type="AlphaFoldDB" id="A0A8J4E935"/>
<comment type="caution">
    <text evidence="1">The sequence shown here is derived from an EMBL/GenBank/DDBJ whole genome shotgun (WGS) entry which is preliminary data.</text>
</comment>
<proteinExistence type="predicted"/>
<accession>A0A8J4E935</accession>
<protein>
    <recommendedName>
        <fullName evidence="3">Thioredoxin family protein</fullName>
    </recommendedName>
</protein>
<dbReference type="EMBL" id="BOPG01000092">
    <property type="protein sequence ID" value="GIJ63357.1"/>
    <property type="molecule type" value="Genomic_DNA"/>
</dbReference>
<gene>
    <name evidence="1" type="ORF">Vau01_108730</name>
</gene>